<feature type="binding site" evidence="6">
    <location>
        <position position="344"/>
    </location>
    <ligand>
        <name>Mg(2+)</name>
        <dbReference type="ChEBI" id="CHEBI:18420"/>
        <label>2</label>
    </ligand>
</feature>
<evidence type="ECO:0000313" key="8">
    <source>
        <dbReference type="EMBL" id="APG77136.1"/>
    </source>
</evidence>
<dbReference type="PROSITE" id="PS50522">
    <property type="entry name" value="RDRP_PHAGE"/>
    <property type="match status" value="1"/>
</dbReference>
<dbReference type="InterPro" id="IPR007096">
    <property type="entry name" value="RNA-dir_Rpol_cat_phage"/>
</dbReference>
<evidence type="ECO:0000256" key="3">
    <source>
        <dbReference type="ARBA" id="ARBA00022953"/>
    </source>
</evidence>
<keyword evidence="3" id="KW-0693">Viral RNA replication</keyword>
<evidence type="ECO:0000256" key="2">
    <source>
        <dbReference type="ARBA" id="ARBA00022741"/>
    </source>
</evidence>
<evidence type="ECO:0000259" key="7">
    <source>
        <dbReference type="PROSITE" id="PS50522"/>
    </source>
</evidence>
<dbReference type="GO" id="GO:0039694">
    <property type="term" value="P:viral RNA genome replication"/>
    <property type="evidence" value="ECO:0007669"/>
    <property type="project" value="InterPro"/>
</dbReference>
<dbReference type="EMBL" id="KX883532">
    <property type="protein sequence ID" value="APG77136.1"/>
    <property type="molecule type" value="Genomic_RNA"/>
</dbReference>
<evidence type="ECO:0000256" key="4">
    <source>
        <dbReference type="ARBA" id="ARBA00030248"/>
    </source>
</evidence>
<comment type="catalytic activity">
    <reaction evidence="5">
        <text>RNA(n) + a ribonucleoside 5'-triphosphate = RNA(n+1) + diphosphate</text>
        <dbReference type="Rhea" id="RHEA:21248"/>
        <dbReference type="Rhea" id="RHEA-COMP:14527"/>
        <dbReference type="Rhea" id="RHEA-COMP:17342"/>
        <dbReference type="ChEBI" id="CHEBI:33019"/>
        <dbReference type="ChEBI" id="CHEBI:61557"/>
        <dbReference type="ChEBI" id="CHEBI:140395"/>
        <dbReference type="EC" id="2.7.7.48"/>
    </reaction>
</comment>
<feature type="domain" description="RdRp catalytic" evidence="7">
    <location>
        <begin position="240"/>
        <end position="375"/>
    </location>
</feature>
<proteinExistence type="predicted"/>
<dbReference type="GO" id="GO:0000166">
    <property type="term" value="F:nucleotide binding"/>
    <property type="evidence" value="ECO:0007669"/>
    <property type="project" value="UniProtKB-KW"/>
</dbReference>
<sequence length="567" mass="63785">MTKHHTRSYSAKLLADFHNRVLEGSVHLDPRRIAQRIFASKPQGATGAYAFKWSYLEQEILSKYCGPATTSPDVRAKRAIDKMMTANERCAETNERLRTEPKPVWFERARCIALRIIGDPTDLLSSPEFALRACFSSGAAVGFPRRRSDVFYKYGPMNTVTERALPYAKRLLRGTPLWDAHLRVVDGNVVFTVPKKEDIDRAAAKEPGMNSALQRSVGSYIRAQLKRHGIDLNDQSINRSLARKGSIDGSLATIDLSAASDSISTRLVYELLGDRWFHLLSDLRSPKGDLGRFGGKVDWHLLSTMGNGYTFELESLIFFAICKACSEFVLNSPRSPVVSVYGDDIIVESACANEVLSGLSWCGFTPNPDKTFTEGPFRESCGGHYYLGVDVKPIYIRKPIDTPQRLIWLLNALRSWASDEDGWCDPSLYDLWLDLRRLYLPPEFLGGRNLDSISEAVSPEYPRYSFRRRLARTKIDGPCAILRYFQYNSEVRALTDRVYGSTLLQDYMDTNDPAAEAVTDWRSISRIGNREFCEMQTYDPTLVRFALFPQEADFAGAAVITSMGSSG</sequence>
<keyword evidence="6" id="KW-0479">Metal-binding</keyword>
<keyword evidence="2" id="KW-0547">Nucleotide-binding</keyword>
<evidence type="ECO:0000256" key="6">
    <source>
        <dbReference type="PIRSR" id="PIRSR605093-1"/>
    </source>
</evidence>
<name>A0A1L3KIG7_9VIRU</name>
<dbReference type="GO" id="GO:0003968">
    <property type="term" value="F:RNA-directed RNA polymerase activity"/>
    <property type="evidence" value="ECO:0007669"/>
    <property type="project" value="UniProtKB-EC"/>
</dbReference>
<feature type="binding site" evidence="6">
    <location>
        <position position="255"/>
    </location>
    <ligand>
        <name>Mg(2+)</name>
        <dbReference type="ChEBI" id="CHEBI:18420"/>
        <label>2</label>
    </ligand>
</feature>
<protein>
    <recommendedName>
        <fullName evidence="1">RNA-directed RNA polymerase</fullName>
        <ecNumber evidence="1">2.7.7.48</ecNumber>
    </recommendedName>
    <alternativeName>
        <fullName evidence="4">RNA replicase beta chain</fullName>
    </alternativeName>
</protein>
<dbReference type="EC" id="2.7.7.48" evidence="1"/>
<dbReference type="Pfam" id="PF03431">
    <property type="entry name" value="RNA_replicase_B"/>
    <property type="match status" value="1"/>
</dbReference>
<dbReference type="InterPro" id="IPR005093">
    <property type="entry name" value="RNArep_beta"/>
</dbReference>
<reference evidence="8" key="1">
    <citation type="journal article" date="2016" name="Nature">
        <title>Redefining the invertebrate RNA virosphere.</title>
        <authorList>
            <person name="Shi M."/>
            <person name="Lin X.D."/>
            <person name="Tian J.H."/>
            <person name="Chen L.J."/>
            <person name="Chen X."/>
            <person name="Li C.X."/>
            <person name="Qin X.C."/>
            <person name="Li J."/>
            <person name="Cao J.P."/>
            <person name="Eden J.S."/>
            <person name="Buchmann J."/>
            <person name="Wang W."/>
            <person name="Xu J."/>
            <person name="Holmes E.C."/>
            <person name="Zhang Y.Z."/>
        </authorList>
    </citation>
    <scope>NUCLEOTIDE SEQUENCE</scope>
    <source>
        <strain evidence="8">HOU143495</strain>
    </source>
</reference>
<organism evidence="8">
    <name type="scientific">Beihai levi-like virus 26</name>
    <dbReference type="NCBI Taxonomy" id="1922412"/>
    <lineage>
        <taxon>Viruses</taxon>
        <taxon>Riboviria</taxon>
    </lineage>
</organism>
<accession>A0A1L3KIG7</accession>
<comment type="cofactor">
    <cofactor evidence="6">
        <name>Mg(2+)</name>
        <dbReference type="ChEBI" id="CHEBI:18420"/>
    </cofactor>
    <text evidence="6">Binds 2 Mg(2+) per subunit.</text>
</comment>
<dbReference type="GO" id="GO:0046872">
    <property type="term" value="F:metal ion binding"/>
    <property type="evidence" value="ECO:0007669"/>
    <property type="project" value="UniProtKB-KW"/>
</dbReference>
<keyword evidence="6" id="KW-0460">Magnesium</keyword>
<evidence type="ECO:0000256" key="5">
    <source>
        <dbReference type="ARBA" id="ARBA00048744"/>
    </source>
</evidence>
<evidence type="ECO:0000256" key="1">
    <source>
        <dbReference type="ARBA" id="ARBA00012494"/>
    </source>
</evidence>
<feature type="binding site" evidence="6">
    <location>
        <position position="343"/>
    </location>
    <ligand>
        <name>Mg(2+)</name>
        <dbReference type="ChEBI" id="CHEBI:18420"/>
        <label>2</label>
    </ligand>
</feature>